<protein>
    <submittedName>
        <fullName evidence="2">Uncharacterized protein</fullName>
    </submittedName>
</protein>
<feature type="region of interest" description="Disordered" evidence="1">
    <location>
        <begin position="796"/>
        <end position="946"/>
    </location>
</feature>
<keyword evidence="3" id="KW-1185">Reference proteome</keyword>
<feature type="compositionally biased region" description="Low complexity" evidence="1">
    <location>
        <begin position="936"/>
        <end position="946"/>
    </location>
</feature>
<dbReference type="OrthoDB" id="267507at2759"/>
<feature type="region of interest" description="Disordered" evidence="1">
    <location>
        <begin position="1592"/>
        <end position="1615"/>
    </location>
</feature>
<dbReference type="GeneID" id="26901212"/>
<feature type="region of interest" description="Disordered" evidence="1">
    <location>
        <begin position="42"/>
        <end position="117"/>
    </location>
</feature>
<evidence type="ECO:0000313" key="3">
    <source>
        <dbReference type="Proteomes" id="UP000037923"/>
    </source>
</evidence>
<feature type="compositionally biased region" description="Polar residues" evidence="1">
    <location>
        <begin position="407"/>
        <end position="417"/>
    </location>
</feature>
<feature type="region of interest" description="Disordered" evidence="1">
    <location>
        <begin position="1"/>
        <end position="26"/>
    </location>
</feature>
<feature type="region of interest" description="Disordered" evidence="1">
    <location>
        <begin position="218"/>
        <end position="241"/>
    </location>
</feature>
<organism evidence="2 3">
    <name type="scientific">Leptomonas pyrrhocoris</name>
    <name type="common">Firebug parasite</name>
    <dbReference type="NCBI Taxonomy" id="157538"/>
    <lineage>
        <taxon>Eukaryota</taxon>
        <taxon>Discoba</taxon>
        <taxon>Euglenozoa</taxon>
        <taxon>Kinetoplastea</taxon>
        <taxon>Metakinetoplastina</taxon>
        <taxon>Trypanosomatida</taxon>
        <taxon>Trypanosomatidae</taxon>
        <taxon>Leishmaniinae</taxon>
        <taxon>Leptomonas</taxon>
    </lineage>
</organism>
<feature type="compositionally biased region" description="Low complexity" evidence="1">
    <location>
        <begin position="1"/>
        <end position="15"/>
    </location>
</feature>
<comment type="caution">
    <text evidence="2">The sequence shown here is derived from an EMBL/GenBank/DDBJ whole genome shotgun (WGS) entry which is preliminary data.</text>
</comment>
<feature type="compositionally biased region" description="Polar residues" evidence="1">
    <location>
        <begin position="880"/>
        <end position="890"/>
    </location>
</feature>
<feature type="compositionally biased region" description="Basic and acidic residues" evidence="1">
    <location>
        <begin position="442"/>
        <end position="451"/>
    </location>
</feature>
<name>A0A0M9GBK9_LEPPY</name>
<feature type="compositionally biased region" description="Polar residues" evidence="1">
    <location>
        <begin position="1119"/>
        <end position="1129"/>
    </location>
</feature>
<sequence length="1615" mass="171440">MPSPSRSRGSESMSPAQHDFYTNQGLKATAVYPASASREIPMMMSAQGQSSYDISSRGRQNSLTRHSSATPPLSVRKLNVCTSPPPSTCPQPNGGRDTAKSGAARRPSAPVSTTRGLAGATYTVRAGQHPLFTGSSHSRLVKPQLFHPPQRRTPPPSSAPDTAAASMIMMISPENNTVRGLRGSAMNGLASTTEAGLTHAAKRNSVIERIAAAAGFEDTAHNDSNDNAGTARPPSTIGGDRLNAAPRGTATVHFQLPSNGGVTHPSVTESQALEPLVLHDAMKMRLQQPPSNVMGESSLAQQRLPAEALVLRPPEKTADGKDNAMYLQLSSFKMAPLGVVGDSNGKAEKTLTDAATAPLPSVPTAVPQANVPLSGSAAAATNTTTGITTTTSVPPPPPAASLPQPSNEATAASQLAGQPSAAVTPAVTPSPANPSPPVLHASFREPTSEEKAAAEADHLMNDLISSAAQRRHNPAEPVWNAHGTLPFAEDALSPAPDADASTEADMAAQYVRRQISHNRCFVGWQPPPTNVLLPDPAQPDATWSVLANATAQAVQQAAASQTIAQSRGAADANTIPGVLPPRSTYGAEATAAADGEATAAVRCADYHAPFQQVLHPECVEDFHALPDTSGIVVDTGGAPSRPDLSEAERAIQDALRQSSTDTTARSFASQAVILRDPLSLLACEHLADDTVGMVARRRSYLTAMMQLNGALQGDALPSSKGNTSALQSVLQTATPPGEVFCELTYQAKVLLSTILYMRALGALPTLLRVGPLTEYSPVIDKGNCIELVFYNPSDEEREQQAAQQAAQQDVRRRQSLQRQRTVVYHQAPLAQTHSAAMSPMKAGRLRSRSQPPAQQQQQQQQQRETSPGIRAASALRNRPRSLSATPSTWHRTARGNSADDVGELAPADRSAGHALRSPLLSRRRSSPSQMSPAELSQVSQQQQFQRQPSAVEGLLLQSLSNVAMRRSGSTVFQSEAAPFHAKAEQVFGVTSKAPLTGAGLTSLASPLLRRSREPSLLIDESMEVDTPASVVYRRPNFYNENGGAWLQRSLSQDAASRVHMQPWSRANAETGNNTLNRKACAMSNSARQRQRRGSECCGGMGPAAIPHARGGRGGDRHTTVTPTRHIPSSTTTPTFAAPADAALQTHAALRRSSVHLAVEQLKHDADAEKPAVSPSASSPATWRPTRTPVSPFQPSVSFKSLHDTGTVPHARAAKPVPPHGAGASRFPAGERELCVVLRAVVAQKSHVYAFGESETVHVLPPLPPRSIDDGVDADALLLQQMQRKKSELERLAMDASNPLVRFLSGSTLRNAGSVVAEAKEQEAERRQVSLREQARRVAAAARRQAPAAVDVAGRPVTDDYGDVVVAFVLSKNASELSGSVPDMMELETLRYRIFLLEGYSSSDPSGMQAVRAAGATAATGEEKTSATTASAAAAASLPESPGAGVYARALTRDSSPLDTAQSRLQSQLSSYKAFQRNNATRASVNDQRALSPETSVAIEARESPIRASARSVSKRMSYFESILRKTDPTYTPGCTNDEDGAYMSELDLQLLRQRQHQQQRAAVRARYPVYRASSVAESTLQAFHAEAVAAVSAARRRRRRGESEDGGGNERRGDA</sequence>
<evidence type="ECO:0000313" key="2">
    <source>
        <dbReference type="EMBL" id="KPA86869.1"/>
    </source>
</evidence>
<proteinExistence type="predicted"/>
<dbReference type="Proteomes" id="UP000037923">
    <property type="component" value="Unassembled WGS sequence"/>
</dbReference>
<reference evidence="2 3" key="1">
    <citation type="submission" date="2015-07" db="EMBL/GenBank/DDBJ databases">
        <title>High-quality genome of monoxenous trypanosomatid Leptomonas pyrrhocoris.</title>
        <authorList>
            <person name="Flegontov P."/>
            <person name="Butenko A."/>
            <person name="Firsov S."/>
            <person name="Vlcek C."/>
            <person name="Logacheva M.D."/>
            <person name="Field M."/>
            <person name="Filatov D."/>
            <person name="Flegontova O."/>
            <person name="Gerasimov E."/>
            <person name="Jackson A.P."/>
            <person name="Kelly S."/>
            <person name="Opperdoes F."/>
            <person name="O'Reilly A."/>
            <person name="Votypka J."/>
            <person name="Yurchenko V."/>
            <person name="Lukes J."/>
        </authorList>
    </citation>
    <scope>NUCLEOTIDE SEQUENCE [LARGE SCALE GENOMIC DNA]</scope>
    <source>
        <strain evidence="2">H10</strain>
    </source>
</reference>
<feature type="compositionally biased region" description="Low complexity" evidence="1">
    <location>
        <begin position="419"/>
        <end position="430"/>
    </location>
</feature>
<gene>
    <name evidence="2" type="ORF">ABB37_00915</name>
</gene>
<dbReference type="EMBL" id="LGTL01000001">
    <property type="protein sequence ID" value="KPA86869.1"/>
    <property type="molecule type" value="Genomic_DNA"/>
</dbReference>
<accession>A0A0M9GBK9</accession>
<feature type="region of interest" description="Disordered" evidence="1">
    <location>
        <begin position="386"/>
        <end position="451"/>
    </location>
</feature>
<evidence type="ECO:0000256" key="1">
    <source>
        <dbReference type="SAM" id="MobiDB-lite"/>
    </source>
</evidence>
<feature type="region of interest" description="Disordered" evidence="1">
    <location>
        <begin position="1163"/>
        <end position="1193"/>
    </location>
</feature>
<dbReference type="OMA" id="CIDYHAP"/>
<feature type="compositionally biased region" description="Polar residues" evidence="1">
    <location>
        <begin position="46"/>
        <end position="71"/>
    </location>
</feature>
<feature type="region of interest" description="Disordered" evidence="1">
    <location>
        <begin position="1102"/>
        <end position="1134"/>
    </location>
</feature>
<dbReference type="RefSeq" id="XP_015665308.1">
    <property type="nucleotide sequence ID" value="XM_015797300.1"/>
</dbReference>
<feature type="compositionally biased region" description="Low complexity" evidence="1">
    <location>
        <begin position="1170"/>
        <end position="1180"/>
    </location>
</feature>
<dbReference type="VEuPathDB" id="TriTrypDB:LpyrH10_01_9150"/>